<dbReference type="InterPro" id="IPR009785">
    <property type="entry name" value="Prophage_Lj928_Orf309"/>
</dbReference>
<keyword evidence="1" id="KW-0175">Coiled coil</keyword>
<dbReference type="Pfam" id="PF07083">
    <property type="entry name" value="DUF1351"/>
    <property type="match status" value="1"/>
</dbReference>
<evidence type="ECO:0008006" key="3">
    <source>
        <dbReference type="Google" id="ProtNLM"/>
    </source>
</evidence>
<name>A0A2H4J4V1_9CAUD</name>
<evidence type="ECO:0000256" key="1">
    <source>
        <dbReference type="SAM" id="Coils"/>
    </source>
</evidence>
<proteinExistence type="predicted"/>
<evidence type="ECO:0000313" key="2">
    <source>
        <dbReference type="EMBL" id="ASN70260.1"/>
    </source>
</evidence>
<sequence length="308" mass="35204">MSNMELNVTTGNMEITANFDDFEKWIEERTHEYDGVVFTEDQKAAAKKSVADLRKTKKSVDDSLKTTKKLWMEPYERFADKVKALSAKLDVPIDYILRQVEEFENKRIAEREADIQRIYDENIGDMVDFLPLYKIKSDKWTNAGTSIKALTKEMIEAITNARAGKMAIDANNSEAKEEALRIFAATLSLPDALGHINKYEAQKAEILKREEARLQAEQERQLQAEIDRAKAEERRKIAEEERIRKEADEAARAEVKEAIKTINETDAAPLTMPESIKAVYTVVGTDAELQELEMAMNSLGLYFERKNV</sequence>
<gene>
    <name evidence="2" type="ORF">10S9_6</name>
</gene>
<dbReference type="EMBL" id="MF417904">
    <property type="protein sequence ID" value="ASN70260.1"/>
    <property type="molecule type" value="Genomic_DNA"/>
</dbReference>
<organism evidence="2">
    <name type="scientific">uncultured Caudovirales phage</name>
    <dbReference type="NCBI Taxonomy" id="2100421"/>
    <lineage>
        <taxon>Viruses</taxon>
        <taxon>Duplodnaviria</taxon>
        <taxon>Heunggongvirae</taxon>
        <taxon>Uroviricota</taxon>
        <taxon>Caudoviricetes</taxon>
        <taxon>Peduoviridae</taxon>
        <taxon>Maltschvirus</taxon>
        <taxon>Maltschvirus maltsch</taxon>
    </lineage>
</organism>
<reference evidence="2" key="1">
    <citation type="submission" date="2017-06" db="EMBL/GenBank/DDBJ databases">
        <title>Novel phages from South African skin metaviromes.</title>
        <authorList>
            <person name="van Zyl L.J."/>
            <person name="Abrahams Y."/>
            <person name="Stander E.A."/>
            <person name="Kirby B.M."/>
            <person name="Clavaud C."/>
            <person name="Farcet C."/>
            <person name="Breton L."/>
            <person name="Trindade M.I."/>
        </authorList>
    </citation>
    <scope>NUCLEOTIDE SEQUENCE</scope>
</reference>
<feature type="coiled-coil region" evidence="1">
    <location>
        <begin position="199"/>
        <end position="250"/>
    </location>
</feature>
<protein>
    <recommendedName>
        <fullName evidence="3">DUF1351 domain-containing protein</fullName>
    </recommendedName>
</protein>
<accession>A0A2H4J4V1</accession>